<sequence length="363" mass="41779">MQKIQLIKQEFKKKEVDWKLTREELQREAEEKLTLMLLELRQKADSEKQSIVNKFELREAEMRQLQDQQAAQILDLERSLTEQQGRLQQLEQELVTDEALRCSHCGREPPTAQDGELAALRVKEDCALQLMLARSRFLEERKEITEKFNAEQDAFLREAHEQHSRELQLLQEKHQQRLLSVTAELEARHQAAMGELTASLENKQGALLAARVAELQTKHAADLSALETRHLSSLDSLESCYLSEIQTIREEHRRALELLRADFEEQLRKKDSLHRAILTQELEKLKQKHDGELQSVRDGLQTKTSPELARTVAQQLQEAHQVRCRGPAPVQGSLSPPPVCFYYVSRMCACQRLCGVCVTCTCV</sequence>
<keyword evidence="4" id="KW-0206">Cytoskeleton</keyword>
<comment type="caution">
    <text evidence="6">The sequence shown here is derived from an EMBL/GenBank/DDBJ whole genome shotgun (WGS) entry which is preliminary data.</text>
</comment>
<evidence type="ECO:0000256" key="2">
    <source>
        <dbReference type="ARBA" id="ARBA00022490"/>
    </source>
</evidence>
<evidence type="ECO:0000313" key="7">
    <source>
        <dbReference type="Proteomes" id="UP001266305"/>
    </source>
</evidence>
<dbReference type="PANTHER" id="PTHR44981">
    <property type="entry name" value="PERICENTRIN-LIKE PROTEIN, ISOFORM F"/>
    <property type="match status" value="1"/>
</dbReference>
<evidence type="ECO:0000256" key="3">
    <source>
        <dbReference type="ARBA" id="ARBA00023054"/>
    </source>
</evidence>
<evidence type="ECO:0000256" key="4">
    <source>
        <dbReference type="ARBA" id="ARBA00023212"/>
    </source>
</evidence>
<name>A0ABQ9TYX3_SAGOE</name>
<keyword evidence="7" id="KW-1185">Reference proteome</keyword>
<reference evidence="6 7" key="1">
    <citation type="submission" date="2023-05" db="EMBL/GenBank/DDBJ databases">
        <title>B98-5 Cell Line De Novo Hybrid Assembly: An Optical Mapping Approach.</title>
        <authorList>
            <person name="Kananen K."/>
            <person name="Auerbach J.A."/>
            <person name="Kautto E."/>
            <person name="Blachly J.S."/>
        </authorList>
    </citation>
    <scope>NUCLEOTIDE SEQUENCE [LARGE SCALE GENOMIC DNA]</scope>
    <source>
        <strain evidence="6">B95-8</strain>
        <tissue evidence="6">Cell line</tissue>
    </source>
</reference>
<keyword evidence="2" id="KW-0963">Cytoplasm</keyword>
<comment type="subcellular location">
    <subcellularLocation>
        <location evidence="1">Cytoplasm</location>
        <location evidence="1">Cytoskeleton</location>
        <location evidence="1">Microtubule organizing center</location>
        <location evidence="1">Centrosome</location>
    </subcellularLocation>
</comment>
<proteinExistence type="predicted"/>
<evidence type="ECO:0008006" key="8">
    <source>
        <dbReference type="Google" id="ProtNLM"/>
    </source>
</evidence>
<evidence type="ECO:0000256" key="5">
    <source>
        <dbReference type="SAM" id="Coils"/>
    </source>
</evidence>
<dbReference type="PANTHER" id="PTHR44981:SF3">
    <property type="entry name" value="PERICENTRIN"/>
    <property type="match status" value="1"/>
</dbReference>
<dbReference type="InterPro" id="IPR028745">
    <property type="entry name" value="AKAP9/Pericentrin"/>
</dbReference>
<dbReference type="Proteomes" id="UP001266305">
    <property type="component" value="Unassembled WGS sequence"/>
</dbReference>
<accession>A0ABQ9TYX3</accession>
<feature type="coiled-coil region" evidence="5">
    <location>
        <begin position="73"/>
        <end position="100"/>
    </location>
</feature>
<keyword evidence="3 5" id="KW-0175">Coiled coil</keyword>
<organism evidence="6 7">
    <name type="scientific">Saguinus oedipus</name>
    <name type="common">Cotton-top tamarin</name>
    <name type="synonym">Oedipomidas oedipus</name>
    <dbReference type="NCBI Taxonomy" id="9490"/>
    <lineage>
        <taxon>Eukaryota</taxon>
        <taxon>Metazoa</taxon>
        <taxon>Chordata</taxon>
        <taxon>Craniata</taxon>
        <taxon>Vertebrata</taxon>
        <taxon>Euteleostomi</taxon>
        <taxon>Mammalia</taxon>
        <taxon>Eutheria</taxon>
        <taxon>Euarchontoglires</taxon>
        <taxon>Primates</taxon>
        <taxon>Haplorrhini</taxon>
        <taxon>Platyrrhini</taxon>
        <taxon>Cebidae</taxon>
        <taxon>Callitrichinae</taxon>
        <taxon>Saguinus</taxon>
    </lineage>
</organism>
<evidence type="ECO:0000256" key="1">
    <source>
        <dbReference type="ARBA" id="ARBA00004300"/>
    </source>
</evidence>
<dbReference type="EMBL" id="JASSZA010000018">
    <property type="protein sequence ID" value="KAK2089680.1"/>
    <property type="molecule type" value="Genomic_DNA"/>
</dbReference>
<gene>
    <name evidence="6" type="ORF">P7K49_032346</name>
</gene>
<protein>
    <recommendedName>
        <fullName evidence="8">Pericentrin</fullName>
    </recommendedName>
</protein>
<evidence type="ECO:0000313" key="6">
    <source>
        <dbReference type="EMBL" id="KAK2089680.1"/>
    </source>
</evidence>
<feature type="coiled-coil region" evidence="5">
    <location>
        <begin position="242"/>
        <end position="269"/>
    </location>
</feature>